<sequence>MSVTVRHLNADSSFLLIFSPKKKPSATDLQSANGAFSVLIDPWLVGSSIVNASWFAVTDRVVPSAIQHLSEIEEPDVVLVSQNKPDHCHKQTLLQLRPEGKILIAAEPGAAKTIKGWNHFDPHRVHPLAKYNVRTRFGNTLRLRIPPLGPNGMPGELNIAFIPAKNYLTGLHNAFGITYQAPTRVKALAPVTTIDLPRKNFSMPLTPASVPAQSPAPMLSPTFTRPLTTSVTQQPFHSLPQPTATPENSRLQKGHRPQLSRSSNTQSSEFLPLEDQSNILLPLSSTSERQQAKALRNPSAVSTIDFDAEALIDTTDFANTLPTPPLSPTASSVTTSTPISDFLDTPPLPPGSTNTSISYNLPASPSLVDLQARYSRPPAIRPARPKALSILYSPHGIPLADLQPYIRTHLVPLPGALPLTCLFHSFDYASNPWWFGGNIMMGAQGGTEIARALMARTWISAHDEKKDDRGLAVKLLKCERTSPEMVQKRVGEVDDNWDCDIRALNVGEEVCLSSDDDATRKRSHGRSDGLGLGVEMGAFKFQDCPG</sequence>
<protein>
    <submittedName>
        <fullName evidence="1">Uncharacterized protein</fullName>
    </submittedName>
</protein>
<gene>
    <name evidence="1" type="ORF">H2198_001526</name>
</gene>
<dbReference type="Proteomes" id="UP001172386">
    <property type="component" value="Unassembled WGS sequence"/>
</dbReference>
<accession>A0ACC3AH99</accession>
<proteinExistence type="predicted"/>
<dbReference type="EMBL" id="JAPDRQ010000017">
    <property type="protein sequence ID" value="KAJ9662175.1"/>
    <property type="molecule type" value="Genomic_DNA"/>
</dbReference>
<reference evidence="1" key="1">
    <citation type="submission" date="2022-10" db="EMBL/GenBank/DDBJ databases">
        <title>Culturing micro-colonial fungi from biological soil crusts in the Mojave desert and describing Neophaeococcomyces mojavensis, and introducing the new genera and species Taxawa tesnikishii.</title>
        <authorList>
            <person name="Kurbessoian T."/>
            <person name="Stajich J.E."/>
        </authorList>
    </citation>
    <scope>NUCLEOTIDE SEQUENCE</scope>
    <source>
        <strain evidence="1">JES_112</strain>
    </source>
</reference>
<evidence type="ECO:0000313" key="2">
    <source>
        <dbReference type="Proteomes" id="UP001172386"/>
    </source>
</evidence>
<evidence type="ECO:0000313" key="1">
    <source>
        <dbReference type="EMBL" id="KAJ9662175.1"/>
    </source>
</evidence>
<keyword evidence="2" id="KW-1185">Reference proteome</keyword>
<organism evidence="1 2">
    <name type="scientific">Neophaeococcomyces mojaviensis</name>
    <dbReference type="NCBI Taxonomy" id="3383035"/>
    <lineage>
        <taxon>Eukaryota</taxon>
        <taxon>Fungi</taxon>
        <taxon>Dikarya</taxon>
        <taxon>Ascomycota</taxon>
        <taxon>Pezizomycotina</taxon>
        <taxon>Eurotiomycetes</taxon>
        <taxon>Chaetothyriomycetidae</taxon>
        <taxon>Chaetothyriales</taxon>
        <taxon>Chaetothyriales incertae sedis</taxon>
        <taxon>Neophaeococcomyces</taxon>
    </lineage>
</organism>
<name>A0ACC3AH99_9EURO</name>
<comment type="caution">
    <text evidence="1">The sequence shown here is derived from an EMBL/GenBank/DDBJ whole genome shotgun (WGS) entry which is preliminary data.</text>
</comment>